<keyword evidence="1" id="KW-0812">Transmembrane</keyword>
<accession>A0A8J4M244</accession>
<reference evidence="2" key="1">
    <citation type="submission" date="2021-04" db="EMBL/GenBank/DDBJ databases">
        <title>Draft genome sequence of Xylanibacillus composti strain K13.</title>
        <authorList>
            <person name="Uke A."/>
            <person name="Chhe C."/>
            <person name="Baramee S."/>
            <person name="Kosugi A."/>
        </authorList>
    </citation>
    <scope>NUCLEOTIDE SEQUENCE</scope>
    <source>
        <strain evidence="2">K13</strain>
    </source>
</reference>
<feature type="transmembrane region" description="Helical" evidence="1">
    <location>
        <begin position="52"/>
        <end position="73"/>
    </location>
</feature>
<evidence type="ECO:0000313" key="2">
    <source>
        <dbReference type="EMBL" id="GIQ69480.1"/>
    </source>
</evidence>
<keyword evidence="3" id="KW-1185">Reference proteome</keyword>
<dbReference type="PANTHER" id="PTHR37308">
    <property type="entry name" value="INTEGRAL MEMBRANE PROTEIN"/>
    <property type="match status" value="1"/>
</dbReference>
<keyword evidence="1" id="KW-1133">Transmembrane helix</keyword>
<protein>
    <submittedName>
        <fullName evidence="2">DUF368 domain-containing protein</fullName>
    </submittedName>
</protein>
<evidence type="ECO:0000256" key="1">
    <source>
        <dbReference type="SAM" id="Phobius"/>
    </source>
</evidence>
<evidence type="ECO:0000313" key="3">
    <source>
        <dbReference type="Proteomes" id="UP000677918"/>
    </source>
</evidence>
<sequence length="269" mass="29100">MEWRNIYRGMITGATDVVPGISGGTILVMLGIYDQVVAAINGLFSKEWKKQLGFLIPLGIGVLLAIFTLSRVLEWLLHHHAGPTYFFFLGLILGILPFLFRKAEARRTFRMRHYLLLAIGAVLIGSLIFVGEREVAVIEQFTFGTYLLLFFSGFIGSSAMILPGVSGSFMLLVLGVYPTVISAISNLQLDIIAVTGAGIAIGLIAMSKLINYCLTRFGTGTFAVIIGSVFGSVFVIFPGWPASGALLVVSMLTFATGLLTAYLLGKVEY</sequence>
<dbReference type="Pfam" id="PF04018">
    <property type="entry name" value="VCA0040-like"/>
    <property type="match status" value="1"/>
</dbReference>
<feature type="transmembrane region" description="Helical" evidence="1">
    <location>
        <begin position="243"/>
        <end position="264"/>
    </location>
</feature>
<dbReference type="PANTHER" id="PTHR37308:SF1">
    <property type="entry name" value="POLYPRENYL-PHOSPHATE TRANSPORTER"/>
    <property type="match status" value="1"/>
</dbReference>
<proteinExistence type="predicted"/>
<dbReference type="InterPro" id="IPR007163">
    <property type="entry name" value="VCA0040-like"/>
</dbReference>
<feature type="transmembrane region" description="Helical" evidence="1">
    <location>
        <begin position="217"/>
        <end position="237"/>
    </location>
</feature>
<feature type="transmembrane region" description="Helical" evidence="1">
    <location>
        <begin position="191"/>
        <end position="210"/>
    </location>
</feature>
<organism evidence="2 3">
    <name type="scientific">Xylanibacillus composti</name>
    <dbReference type="NCBI Taxonomy" id="1572762"/>
    <lineage>
        <taxon>Bacteria</taxon>
        <taxon>Bacillati</taxon>
        <taxon>Bacillota</taxon>
        <taxon>Bacilli</taxon>
        <taxon>Bacillales</taxon>
        <taxon>Paenibacillaceae</taxon>
        <taxon>Xylanibacillus</taxon>
    </lineage>
</organism>
<feature type="transmembrane region" description="Helical" evidence="1">
    <location>
        <begin position="169"/>
        <end position="185"/>
    </location>
</feature>
<feature type="transmembrane region" description="Helical" evidence="1">
    <location>
        <begin position="143"/>
        <end position="162"/>
    </location>
</feature>
<comment type="caution">
    <text evidence="2">The sequence shown here is derived from an EMBL/GenBank/DDBJ whole genome shotgun (WGS) entry which is preliminary data.</text>
</comment>
<feature type="transmembrane region" description="Helical" evidence="1">
    <location>
        <begin position="113"/>
        <end position="131"/>
    </location>
</feature>
<dbReference type="AlphaFoldDB" id="A0A8J4M244"/>
<dbReference type="Proteomes" id="UP000677918">
    <property type="component" value="Unassembled WGS sequence"/>
</dbReference>
<gene>
    <name evidence="2" type="ORF">XYCOK13_23040</name>
</gene>
<feature type="transmembrane region" description="Helical" evidence="1">
    <location>
        <begin position="85"/>
        <end position="101"/>
    </location>
</feature>
<dbReference type="RefSeq" id="WP_213412279.1">
    <property type="nucleotide sequence ID" value="NZ_BOVK01000028.1"/>
</dbReference>
<keyword evidence="1" id="KW-0472">Membrane</keyword>
<name>A0A8J4M244_9BACL</name>
<dbReference type="EMBL" id="BOVK01000028">
    <property type="protein sequence ID" value="GIQ69480.1"/>
    <property type="molecule type" value="Genomic_DNA"/>
</dbReference>
<feature type="transmembrane region" description="Helical" evidence="1">
    <location>
        <begin position="20"/>
        <end position="40"/>
    </location>
</feature>